<evidence type="ECO:0000256" key="2">
    <source>
        <dbReference type="SAM" id="Phobius"/>
    </source>
</evidence>
<gene>
    <name evidence="3" type="ORF">C922_05629</name>
</gene>
<feature type="region of interest" description="Disordered" evidence="1">
    <location>
        <begin position="1"/>
        <end position="23"/>
    </location>
</feature>
<reference evidence="3 4" key="1">
    <citation type="submission" date="2013-02" db="EMBL/GenBank/DDBJ databases">
        <title>The Genome Sequence of Plasmodium inui San Antonio 1.</title>
        <authorList>
            <consortium name="The Broad Institute Genome Sequencing Platform"/>
            <consortium name="The Broad Institute Genome Sequencing Center for Infectious Disease"/>
            <person name="Neafsey D."/>
            <person name="Cheeseman I."/>
            <person name="Volkman S."/>
            <person name="Adams J."/>
            <person name="Walker B."/>
            <person name="Young S.K."/>
            <person name="Zeng Q."/>
            <person name="Gargeya S."/>
            <person name="Fitzgerald M."/>
            <person name="Haas B."/>
            <person name="Abouelleil A."/>
            <person name="Alvarado L."/>
            <person name="Arachchi H.M."/>
            <person name="Berlin A.M."/>
            <person name="Chapman S.B."/>
            <person name="Dewar J."/>
            <person name="Goldberg J."/>
            <person name="Griggs A."/>
            <person name="Gujja S."/>
            <person name="Hansen M."/>
            <person name="Howarth C."/>
            <person name="Imamovic A."/>
            <person name="Larimer J."/>
            <person name="McCowan C."/>
            <person name="Murphy C."/>
            <person name="Neiman D."/>
            <person name="Pearson M."/>
            <person name="Priest M."/>
            <person name="Roberts A."/>
            <person name="Saif S."/>
            <person name="Shea T."/>
            <person name="Sisk P."/>
            <person name="Sykes S."/>
            <person name="Wortman J."/>
            <person name="Nusbaum C."/>
            <person name="Birren B."/>
        </authorList>
    </citation>
    <scope>NUCLEOTIDE SEQUENCE [LARGE SCALE GENOMIC DNA]</scope>
    <source>
        <strain evidence="3 4">San Antonio 1</strain>
    </source>
</reference>
<dbReference type="RefSeq" id="XP_008819422.1">
    <property type="nucleotide sequence ID" value="XM_008821200.1"/>
</dbReference>
<evidence type="ECO:0000313" key="4">
    <source>
        <dbReference type="Proteomes" id="UP000030640"/>
    </source>
</evidence>
<evidence type="ECO:0000313" key="3">
    <source>
        <dbReference type="EMBL" id="EUD63992.1"/>
    </source>
</evidence>
<feature type="region of interest" description="Disordered" evidence="1">
    <location>
        <begin position="317"/>
        <end position="466"/>
    </location>
</feature>
<keyword evidence="2" id="KW-1133">Transmembrane helix</keyword>
<organism evidence="3 4">
    <name type="scientific">Plasmodium inui San Antonio 1</name>
    <dbReference type="NCBI Taxonomy" id="1237626"/>
    <lineage>
        <taxon>Eukaryota</taxon>
        <taxon>Sar</taxon>
        <taxon>Alveolata</taxon>
        <taxon>Apicomplexa</taxon>
        <taxon>Aconoidasida</taxon>
        <taxon>Haemosporida</taxon>
        <taxon>Plasmodiidae</taxon>
        <taxon>Plasmodium</taxon>
        <taxon>Plasmodium (Plasmodium)</taxon>
    </lineage>
</organism>
<keyword evidence="4" id="KW-1185">Reference proteome</keyword>
<protein>
    <submittedName>
        <fullName evidence="3">Uncharacterized protein</fullName>
    </submittedName>
</protein>
<dbReference type="Proteomes" id="UP000030640">
    <property type="component" value="Unassembled WGS sequence"/>
</dbReference>
<dbReference type="VEuPathDB" id="PlasmoDB:C922_05629"/>
<feature type="transmembrane region" description="Helical" evidence="2">
    <location>
        <begin position="469"/>
        <end position="490"/>
    </location>
</feature>
<feature type="compositionally biased region" description="Polar residues" evidence="1">
    <location>
        <begin position="317"/>
        <end position="338"/>
    </location>
</feature>
<dbReference type="AlphaFoldDB" id="W6ZSU1"/>
<feature type="compositionally biased region" description="Basic and acidic residues" evidence="1">
    <location>
        <begin position="340"/>
        <end position="373"/>
    </location>
</feature>
<keyword evidence="2" id="KW-0472">Membrane</keyword>
<proteinExistence type="predicted"/>
<sequence length="518" mass="56037">MEELKLRDQSSSYNSRTARQGPQGCDEDANLYCYRSLKQHSVAVKGFLGRLGKILTNQYQGPKWAEITRTPQAVYRKVQTKEAESISWKPILDCIVDKILRLPSLSIKTEGRNKEVWKQANWEKLIKDGTGAYWGGTAKLQNFISAVMCIVGAILTEKDKTNPKNEQLRSRCGQVYESVKIDLEIIEEGISETSIRSHQEFLEKIREVEKSEETKLDGLGFLLAVAYGVSTCCDYSRGLTLGRLINKGKWTLGSLSPCYFDGSTLNCGGGDKSKEDKKVNIWAQGDQLLAKAQNREAAAALTLKAGPSGEHLKVLKSSYQAPDSSRLHSQSKGGSSAIGQRKDLDNNNKQAEKGLNEEKPKVESSTETRRLQGDSDAATPQPNLTGQAASAGTQGGLTGDQEGSLPPTGNEQPQLTGGDAAVSASSKDHSKQESETNESGGKGAETTVTDSGLPGMEAGLKEEDTNNSIGLGVGVTLGVLLGVMSIYGLWRVMFRAPRKARGGLIAGTRRWGVGYSRG</sequence>
<dbReference type="EMBL" id="KI965574">
    <property type="protein sequence ID" value="EUD63992.1"/>
    <property type="molecule type" value="Genomic_DNA"/>
</dbReference>
<evidence type="ECO:0000256" key="1">
    <source>
        <dbReference type="SAM" id="MobiDB-lite"/>
    </source>
</evidence>
<dbReference type="GeneID" id="20040903"/>
<feature type="compositionally biased region" description="Polar residues" evidence="1">
    <location>
        <begin position="9"/>
        <end position="20"/>
    </location>
</feature>
<accession>W6ZSU1</accession>
<keyword evidence="2" id="KW-0812">Transmembrane</keyword>
<name>W6ZSU1_9APIC</name>